<comment type="caution">
    <text evidence="1">The sequence shown here is derived from an EMBL/GenBank/DDBJ whole genome shotgun (WGS) entry which is preliminary data.</text>
</comment>
<dbReference type="AlphaFoldDB" id="A0A6L8T8J0"/>
<organism evidence="1 2">
    <name type="scientific">Blautia wexlerae</name>
    <dbReference type="NCBI Taxonomy" id="418240"/>
    <lineage>
        <taxon>Bacteria</taxon>
        <taxon>Bacillati</taxon>
        <taxon>Bacillota</taxon>
        <taxon>Clostridia</taxon>
        <taxon>Lachnospirales</taxon>
        <taxon>Lachnospiraceae</taxon>
        <taxon>Blautia</taxon>
    </lineage>
</organism>
<sequence length="122" mass="13363">MDLYATGKTFVIKAGPNFNKLIPSSATSVEFSDEIMPASTPLIDVDADGDGSVVAWMDGTVMIVSSQIPGQNVIAASSCYELFYRKSNLTSIKMSNFDTSKVNLVLCQEKVQIKYNQFSLFM</sequence>
<protein>
    <submittedName>
        <fullName evidence="1">Uncharacterized protein</fullName>
    </submittedName>
</protein>
<dbReference type="EMBL" id="WWVQ01000122">
    <property type="protein sequence ID" value="MZL35615.1"/>
    <property type="molecule type" value="Genomic_DNA"/>
</dbReference>
<proteinExistence type="predicted"/>
<accession>A0A6L8T8J0</accession>
<evidence type="ECO:0000313" key="1">
    <source>
        <dbReference type="EMBL" id="MZL35615.1"/>
    </source>
</evidence>
<reference evidence="1 2" key="1">
    <citation type="journal article" date="2019" name="Nat. Med.">
        <title>A library of human gut bacterial isolates paired with longitudinal multiomics data enables mechanistic microbiome research.</title>
        <authorList>
            <person name="Poyet M."/>
            <person name="Groussin M."/>
            <person name="Gibbons S.M."/>
            <person name="Avila-Pacheco J."/>
            <person name="Jiang X."/>
            <person name="Kearney S.M."/>
            <person name="Perrotta A.R."/>
            <person name="Berdy B."/>
            <person name="Zhao S."/>
            <person name="Lieberman T.D."/>
            <person name="Swanson P.K."/>
            <person name="Smith M."/>
            <person name="Roesemann S."/>
            <person name="Alexander J.E."/>
            <person name="Rich S.A."/>
            <person name="Livny J."/>
            <person name="Vlamakis H."/>
            <person name="Clish C."/>
            <person name="Bullock K."/>
            <person name="Deik A."/>
            <person name="Scott J."/>
            <person name="Pierce K.A."/>
            <person name="Xavier R.J."/>
            <person name="Alm E.J."/>
        </authorList>
    </citation>
    <scope>NUCLEOTIDE SEQUENCE [LARGE SCALE GENOMIC DNA]</scope>
    <source>
        <strain evidence="1 2">BIOML-A1</strain>
    </source>
</reference>
<evidence type="ECO:0000313" key="2">
    <source>
        <dbReference type="Proteomes" id="UP000477285"/>
    </source>
</evidence>
<gene>
    <name evidence="1" type="ORF">GT728_21235</name>
</gene>
<dbReference type="Proteomes" id="UP000477285">
    <property type="component" value="Unassembled WGS sequence"/>
</dbReference>
<name>A0A6L8T8J0_9FIRM</name>
<dbReference type="RefSeq" id="WP_161234503.1">
    <property type="nucleotide sequence ID" value="NZ_WWVJ01000067.1"/>
</dbReference>